<keyword evidence="4 6" id="KW-1133">Transmembrane helix</keyword>
<accession>A0A1B2EXN6</accession>
<keyword evidence="8" id="KW-0614">Plasmid</keyword>
<feature type="domain" description="Cytochrome b561 bacterial/Ni-hydrogenase" evidence="7">
    <location>
        <begin position="8"/>
        <end position="189"/>
    </location>
</feature>
<organism evidence="8">
    <name type="scientific">Microvirga ossetica</name>
    <dbReference type="NCBI Taxonomy" id="1882682"/>
    <lineage>
        <taxon>Bacteria</taxon>
        <taxon>Pseudomonadati</taxon>
        <taxon>Pseudomonadota</taxon>
        <taxon>Alphaproteobacteria</taxon>
        <taxon>Hyphomicrobiales</taxon>
        <taxon>Methylobacteriaceae</taxon>
        <taxon>Microvirga</taxon>
    </lineage>
</organism>
<reference evidence="8" key="1">
    <citation type="submission" date="2016-07" db="EMBL/GenBank/DDBJ databases">
        <title>Microvirga ossetica sp. nov. a new species of rhizobia isolated from root nodules of the legume species Vicia alpestris Steven originated from North Ossetia region in the Caucasus.</title>
        <authorList>
            <person name="Safronova V.I."/>
            <person name="Kuznetsova I.G."/>
            <person name="Sazanova A.L."/>
            <person name="Belimov A."/>
            <person name="Andronov E."/>
            <person name="Osledkin Y.S."/>
            <person name="Onishchuk O.P."/>
            <person name="Kurchak O.N."/>
            <person name="Shaposhnikov A.I."/>
            <person name="Willems A."/>
            <person name="Tikhonovich I.A."/>
        </authorList>
    </citation>
    <scope>NUCLEOTIDE SEQUENCE [LARGE SCALE GENOMIC DNA]</scope>
    <source>
        <strain evidence="8">V5/3M</strain>
        <plasmid evidence="8">unnamed2</plasmid>
    </source>
</reference>
<dbReference type="SUPFAM" id="SSF81342">
    <property type="entry name" value="Transmembrane di-heme cytochromes"/>
    <property type="match status" value="1"/>
</dbReference>
<dbReference type="RefSeq" id="WP_099515698.1">
    <property type="nucleotide sequence ID" value="NZ_CP016619.1"/>
</dbReference>
<dbReference type="GO" id="GO:0020037">
    <property type="term" value="F:heme binding"/>
    <property type="evidence" value="ECO:0007669"/>
    <property type="project" value="TreeGrafter"/>
</dbReference>
<dbReference type="Gene3D" id="1.20.950.20">
    <property type="entry name" value="Transmembrane di-heme cytochromes, Chain C"/>
    <property type="match status" value="1"/>
</dbReference>
<proteinExistence type="predicted"/>
<dbReference type="GO" id="GO:0009055">
    <property type="term" value="F:electron transfer activity"/>
    <property type="evidence" value="ECO:0007669"/>
    <property type="project" value="InterPro"/>
</dbReference>
<dbReference type="GO" id="GO:0005886">
    <property type="term" value="C:plasma membrane"/>
    <property type="evidence" value="ECO:0007669"/>
    <property type="project" value="UniProtKB-SubCell"/>
</dbReference>
<feature type="transmembrane region" description="Helical" evidence="6">
    <location>
        <begin position="36"/>
        <end position="57"/>
    </location>
</feature>
<name>A0A1B2EXN6_9HYPH</name>
<dbReference type="OrthoDB" id="196472at2"/>
<dbReference type="InterPro" id="IPR016174">
    <property type="entry name" value="Di-haem_cyt_TM"/>
</dbReference>
<evidence type="ECO:0000313" key="8">
    <source>
        <dbReference type="EMBL" id="ANY84750.1"/>
    </source>
</evidence>
<dbReference type="Pfam" id="PF01292">
    <property type="entry name" value="Ni_hydr_CYTB"/>
    <property type="match status" value="1"/>
</dbReference>
<dbReference type="AlphaFoldDB" id="A0A1B2EXN6"/>
<dbReference type="GO" id="GO:0022904">
    <property type="term" value="P:respiratory electron transport chain"/>
    <property type="evidence" value="ECO:0007669"/>
    <property type="project" value="InterPro"/>
</dbReference>
<evidence type="ECO:0000256" key="4">
    <source>
        <dbReference type="ARBA" id="ARBA00022989"/>
    </source>
</evidence>
<dbReference type="PANTHER" id="PTHR30485">
    <property type="entry name" value="NI/FE-HYDROGENASE 1 B-TYPE CYTOCHROME SUBUNIT"/>
    <property type="match status" value="1"/>
</dbReference>
<dbReference type="InterPro" id="IPR011577">
    <property type="entry name" value="Cyt_b561_bac/Ni-Hgenase"/>
</dbReference>
<evidence type="ECO:0000256" key="6">
    <source>
        <dbReference type="SAM" id="Phobius"/>
    </source>
</evidence>
<protein>
    <recommendedName>
        <fullName evidence="7">Cytochrome b561 bacterial/Ni-hydrogenase domain-containing protein</fullName>
    </recommendedName>
</protein>
<keyword evidence="3 6" id="KW-0812">Transmembrane</keyword>
<dbReference type="KEGG" id="moc:BB934_42150"/>
<evidence type="ECO:0000256" key="3">
    <source>
        <dbReference type="ARBA" id="ARBA00022692"/>
    </source>
</evidence>
<gene>
    <name evidence="8" type="ORF">BB934_42150</name>
</gene>
<dbReference type="InterPro" id="IPR051542">
    <property type="entry name" value="Hydrogenase_cytochrome"/>
</dbReference>
<dbReference type="EMBL" id="CP016619">
    <property type="protein sequence ID" value="ANY84750.1"/>
    <property type="molecule type" value="Genomic_DNA"/>
</dbReference>
<comment type="subcellular location">
    <subcellularLocation>
        <location evidence="1">Cell membrane</location>
        <topology evidence="1">Multi-pass membrane protein</topology>
    </subcellularLocation>
</comment>
<sequence length="194" mass="21042">MTLAKIQVWDPLIRTIHWLLAAAVLLNWFTDSPLWLHTWSGYLAAALVASRVMWGFIGPENARFGRFVRGTSAVFDYVAGLVRVSSRRYVGHSPAGGAMIVALLIMIAATTGTGMASLAAMEGRGPLSAVVERIPPPRTLGQRRPSPLIREVHEVLANVTLALVVLHVAGVVLASCVHRENLVMAMITGRKRSE</sequence>
<keyword evidence="5 6" id="KW-0472">Membrane</keyword>
<geneLocation type="plasmid" evidence="8">
    <name>unnamed2</name>
</geneLocation>
<evidence type="ECO:0000259" key="7">
    <source>
        <dbReference type="Pfam" id="PF01292"/>
    </source>
</evidence>
<evidence type="ECO:0000256" key="1">
    <source>
        <dbReference type="ARBA" id="ARBA00004651"/>
    </source>
</evidence>
<feature type="transmembrane region" description="Helical" evidence="6">
    <location>
        <begin position="155"/>
        <end position="177"/>
    </location>
</feature>
<evidence type="ECO:0000256" key="2">
    <source>
        <dbReference type="ARBA" id="ARBA00022475"/>
    </source>
</evidence>
<evidence type="ECO:0000256" key="5">
    <source>
        <dbReference type="ARBA" id="ARBA00023136"/>
    </source>
</evidence>
<dbReference type="PANTHER" id="PTHR30485:SF2">
    <property type="entry name" value="BLL0597 PROTEIN"/>
    <property type="match status" value="1"/>
</dbReference>
<feature type="transmembrane region" description="Helical" evidence="6">
    <location>
        <begin position="12"/>
        <end position="30"/>
    </location>
</feature>
<feature type="transmembrane region" description="Helical" evidence="6">
    <location>
        <begin position="95"/>
        <end position="120"/>
    </location>
</feature>
<keyword evidence="2" id="KW-1003">Cell membrane</keyword>